<evidence type="ECO:0000313" key="2">
    <source>
        <dbReference type="Proteomes" id="UP000324760"/>
    </source>
</evidence>
<protein>
    <submittedName>
        <fullName evidence="1">Uncharacterized protein</fullName>
    </submittedName>
</protein>
<sequence>MEIITEQDAFFLVALSASEESSLIELRWEFEKWDHNSIEVTTIIESLIKDGTILLSEREGESFNDYSVNDSLAIAVTWSKSESWNTILFLTEAGDQRWKSEDWGITTMRAKHLMFSNKGSVTHVQ</sequence>
<keyword evidence="2" id="KW-1185">Reference proteome</keyword>
<gene>
    <name evidence="1" type="ORF">F0U83_08785</name>
</gene>
<dbReference type="KEGG" id="ncu:F0U83_08785"/>
<dbReference type="EMBL" id="CP043869">
    <property type="protein sequence ID" value="QEQ96806.1"/>
    <property type="molecule type" value="Genomic_DNA"/>
</dbReference>
<reference evidence="1 2" key="1">
    <citation type="journal article" date="2019" name="Biochem. Eng. J.">
        <title>Metabolic engineering of the marine bacteria Neptunomonas concharum for the production of acetoin and meso-2,3-butanediol from acetate.</title>
        <authorList>
            <person name="Li W."/>
            <person name="Pu N."/>
            <person name="Liu C.-X."/>
            <person name="Yuan Q.-P."/>
            <person name="Li Z.-J."/>
        </authorList>
    </citation>
    <scope>NUCLEOTIDE SEQUENCE [LARGE SCALE GENOMIC DNA]</scope>
    <source>
        <strain evidence="1 2">JCM17730</strain>
    </source>
</reference>
<dbReference type="Proteomes" id="UP000324760">
    <property type="component" value="Chromosome"/>
</dbReference>
<evidence type="ECO:0000313" key="1">
    <source>
        <dbReference type="EMBL" id="QEQ96806.1"/>
    </source>
</evidence>
<organism evidence="1 2">
    <name type="scientific">Neptunomonas concharum</name>
    <dbReference type="NCBI Taxonomy" id="1031538"/>
    <lineage>
        <taxon>Bacteria</taxon>
        <taxon>Pseudomonadati</taxon>
        <taxon>Pseudomonadota</taxon>
        <taxon>Gammaproteobacteria</taxon>
        <taxon>Oceanospirillales</taxon>
        <taxon>Oceanospirillaceae</taxon>
        <taxon>Neptunomonas</taxon>
    </lineage>
</organism>
<dbReference type="RefSeq" id="WP_138987416.1">
    <property type="nucleotide sequence ID" value="NZ_CP043869.1"/>
</dbReference>
<dbReference type="OrthoDB" id="7067263at2"/>
<name>A0A5P1RBZ2_9GAMM</name>
<accession>A0A5P1RBZ2</accession>
<proteinExistence type="predicted"/>
<dbReference type="AlphaFoldDB" id="A0A5P1RBZ2"/>